<evidence type="ECO:0000256" key="1">
    <source>
        <dbReference type="SAM" id="Phobius"/>
    </source>
</evidence>
<dbReference type="AlphaFoldDB" id="A0A316TLZ4"/>
<keyword evidence="1" id="KW-0812">Transmembrane</keyword>
<protein>
    <submittedName>
        <fullName evidence="2">Uncharacterized protein</fullName>
    </submittedName>
</protein>
<evidence type="ECO:0000313" key="2">
    <source>
        <dbReference type="EMBL" id="PWN05603.1"/>
    </source>
</evidence>
<sequence length="212" mass="23834">MNIGMVTSYVIAGMLLLGIAMMNIRVQNSSAELTISQMVREYVVNITDLLNDDIPNMGYHVDRTTADVTSTGNRILVEADSSKISFFRNLTDDPTRTPDFITWELKQDTVFTGNPDIKTLTRSVQFQSTGTPVENDIQVGVTNFEIRYYDTVGAPLGSNMATPLSAAQMQDVEQVYIIMEVQSREPVFERATGDGRFVRTVWEKRFTPMNLQ</sequence>
<keyword evidence="1" id="KW-1133">Transmembrane helix</keyword>
<keyword evidence="1" id="KW-0472">Membrane</keyword>
<accession>A0A316TLZ4</accession>
<name>A0A316TLZ4_9BACT</name>
<evidence type="ECO:0000313" key="3">
    <source>
        <dbReference type="Proteomes" id="UP000245533"/>
    </source>
</evidence>
<dbReference type="EMBL" id="QGGB01000009">
    <property type="protein sequence ID" value="PWN05603.1"/>
    <property type="molecule type" value="Genomic_DNA"/>
</dbReference>
<proteinExistence type="predicted"/>
<feature type="transmembrane region" description="Helical" evidence="1">
    <location>
        <begin position="6"/>
        <end position="24"/>
    </location>
</feature>
<reference evidence="2 3" key="1">
    <citation type="submission" date="2018-05" db="EMBL/GenBank/DDBJ databases">
        <title>Rhodohalobacter halophilus gen. nov., sp. nov., a moderately halophilic member of the family Balneolaceae.</title>
        <authorList>
            <person name="Liu Z.-W."/>
        </authorList>
    </citation>
    <scope>NUCLEOTIDE SEQUENCE [LARGE SCALE GENOMIC DNA]</scope>
    <source>
        <strain evidence="2 3">8A47</strain>
    </source>
</reference>
<organism evidence="2 3">
    <name type="scientific">Rhodohalobacter mucosus</name>
    <dbReference type="NCBI Taxonomy" id="2079485"/>
    <lineage>
        <taxon>Bacteria</taxon>
        <taxon>Pseudomonadati</taxon>
        <taxon>Balneolota</taxon>
        <taxon>Balneolia</taxon>
        <taxon>Balneolales</taxon>
        <taxon>Balneolaceae</taxon>
        <taxon>Rhodohalobacter</taxon>
    </lineage>
</organism>
<keyword evidence="3" id="KW-1185">Reference proteome</keyword>
<dbReference type="RefSeq" id="WP_109647631.1">
    <property type="nucleotide sequence ID" value="NZ_QGGB01000009.1"/>
</dbReference>
<comment type="caution">
    <text evidence="2">The sequence shown here is derived from an EMBL/GenBank/DDBJ whole genome shotgun (WGS) entry which is preliminary data.</text>
</comment>
<dbReference type="OrthoDB" id="1524932at2"/>
<gene>
    <name evidence="2" type="ORF">DDZ15_13475</name>
</gene>
<dbReference type="Proteomes" id="UP000245533">
    <property type="component" value="Unassembled WGS sequence"/>
</dbReference>